<dbReference type="EMBL" id="UPHU01000001">
    <property type="protein sequence ID" value="VBA50444.1"/>
    <property type="molecule type" value="Genomic_DNA"/>
</dbReference>
<keyword evidence="1" id="KW-1133">Transmembrane helix</keyword>
<keyword evidence="3" id="KW-1185">Reference proteome</keyword>
<gene>
    <name evidence="2" type="ORF">LAUMK142_02607</name>
</gene>
<sequence length="90" mass="9759">MPYAYAMIGAAWALTFTFALVAVAWRQPRFDPAKPGHPLPRSVTTLVDSRVTRWTAAGLALAFALWVVLAGIWGPQTQANGLLGAFYVLL</sequence>
<dbReference type="Proteomes" id="UP000268285">
    <property type="component" value="Unassembled WGS sequence"/>
</dbReference>
<reference evidence="2 3" key="1">
    <citation type="submission" date="2018-09" db="EMBL/GenBank/DDBJ databases">
        <authorList>
            <person name="Tagini F."/>
        </authorList>
    </citation>
    <scope>NUCLEOTIDE SEQUENCE [LARGE SCALE GENOMIC DNA]</scope>
    <source>
        <strain evidence="2 3">MK142</strain>
    </source>
</reference>
<keyword evidence="1" id="KW-0472">Membrane</keyword>
<feature type="transmembrane region" description="Helical" evidence="1">
    <location>
        <begin position="54"/>
        <end position="73"/>
    </location>
</feature>
<evidence type="ECO:0000313" key="2">
    <source>
        <dbReference type="EMBL" id="VBA50444.1"/>
    </source>
</evidence>
<evidence type="ECO:0000256" key="1">
    <source>
        <dbReference type="SAM" id="Phobius"/>
    </source>
</evidence>
<keyword evidence="1" id="KW-0812">Transmembrane</keyword>
<organism evidence="2 3">
    <name type="scientific">Mycobacterium pseudokansasii</name>
    <dbReference type="NCBI Taxonomy" id="2341080"/>
    <lineage>
        <taxon>Bacteria</taxon>
        <taxon>Bacillati</taxon>
        <taxon>Actinomycetota</taxon>
        <taxon>Actinomycetes</taxon>
        <taxon>Mycobacteriales</taxon>
        <taxon>Mycobacteriaceae</taxon>
        <taxon>Mycobacterium</taxon>
    </lineage>
</organism>
<proteinExistence type="predicted"/>
<dbReference type="AlphaFoldDB" id="A0A498QWH7"/>
<name>A0A498QWH7_9MYCO</name>
<protein>
    <submittedName>
        <fullName evidence="2">Uncharacterized protein</fullName>
    </submittedName>
</protein>
<accession>A0A498QWH7</accession>
<evidence type="ECO:0000313" key="3">
    <source>
        <dbReference type="Proteomes" id="UP000268285"/>
    </source>
</evidence>